<accession>A0ABY5UKV9</accession>
<evidence type="ECO:0000313" key="2">
    <source>
        <dbReference type="EMBL" id="UWM44076.1"/>
    </source>
</evidence>
<evidence type="ECO:0000256" key="1">
    <source>
        <dbReference type="SAM" id="MobiDB-lite"/>
    </source>
</evidence>
<dbReference type="EMBL" id="CP104006">
    <property type="protein sequence ID" value="UWM44076.1"/>
    <property type="molecule type" value="Genomic_DNA"/>
</dbReference>
<dbReference type="GeneID" id="75141412"/>
<sequence length="377" mass="43231">MSKKKVSKQRVDTLRHSVSMGSTSLGQPMYARVDKLALVSELGADGNKALFARLFASRSRSSSPYSVRCHKAVKGECGDLYQSVAEIRIRDKPKGHPAVLMIYFKPTSKQHGGKQGITQRGVVRMELSPQHYTADELTQLLLWLGKKGRLGKYLYRVLKRAWITRVDYALDIVDMQLNDFYISLERTSTGEVYDSDNGMEGMRIGSPKSTLYVAGYEKVDVSDLSDEERYQVTLVELEYKQYREFLRLELRLSPEKGELPLRKVNRMVNLPSRLAFYSKQLREDKRLDPALASLLDKGMSIPQAWRKHVPSSVVNGESVSTAKKQAKKRFNRLLVKYEVELFDAEALWDKLPEVIERLGILGKPQYWKYENRIKVVE</sequence>
<organism evidence="2 3">
    <name type="scientific">Yersinia alsatica</name>
    <dbReference type="NCBI Taxonomy" id="2890317"/>
    <lineage>
        <taxon>Bacteria</taxon>
        <taxon>Pseudomonadati</taxon>
        <taxon>Pseudomonadota</taxon>
        <taxon>Gammaproteobacteria</taxon>
        <taxon>Enterobacterales</taxon>
        <taxon>Yersiniaceae</taxon>
        <taxon>Yersinia</taxon>
    </lineage>
</organism>
<feature type="region of interest" description="Disordered" evidence="1">
    <location>
        <begin position="1"/>
        <end position="20"/>
    </location>
</feature>
<keyword evidence="3" id="KW-1185">Reference proteome</keyword>
<proteinExistence type="predicted"/>
<evidence type="ECO:0000313" key="3">
    <source>
        <dbReference type="Proteomes" id="UP001057860"/>
    </source>
</evidence>
<gene>
    <name evidence="2" type="ORF">N0H69_15395</name>
</gene>
<evidence type="ECO:0008006" key="4">
    <source>
        <dbReference type="Google" id="ProtNLM"/>
    </source>
</evidence>
<dbReference type="Proteomes" id="UP001057860">
    <property type="component" value="Chromosome"/>
</dbReference>
<reference evidence="2" key="1">
    <citation type="submission" date="2022-08" db="EMBL/GenBank/DDBJ databases">
        <authorList>
            <person name="Bogun A."/>
            <person name="Kislichkina A."/>
            <person name="Solomentsev V."/>
            <person name="Skryabin Y."/>
            <person name="Sizova A."/>
            <person name="Platonov M."/>
            <person name="Dentovskaya S."/>
        </authorList>
    </citation>
    <scope>NUCLEOTIDE SEQUENCE</scope>
    <source>
        <strain evidence="2">SCPM-O-B-7604</strain>
    </source>
</reference>
<name>A0ABY5UKV9_9GAMM</name>
<dbReference type="RefSeq" id="WP_050151715.1">
    <property type="nucleotide sequence ID" value="NZ_CP104006.1"/>
</dbReference>
<protein>
    <recommendedName>
        <fullName evidence="4">Replication initiation factor</fullName>
    </recommendedName>
</protein>